<dbReference type="Gene3D" id="2.40.128.110">
    <property type="entry name" value="Lipid/polyisoprenoid-binding, YceI-like"/>
    <property type="match status" value="1"/>
</dbReference>
<organism evidence="2 3">
    <name type="scientific">Echinicola arenosa</name>
    <dbReference type="NCBI Taxonomy" id="2774144"/>
    <lineage>
        <taxon>Bacteria</taxon>
        <taxon>Pseudomonadati</taxon>
        <taxon>Bacteroidota</taxon>
        <taxon>Cytophagia</taxon>
        <taxon>Cytophagales</taxon>
        <taxon>Cyclobacteriaceae</taxon>
        <taxon>Echinicola</taxon>
    </lineage>
</organism>
<reference evidence="2 3" key="1">
    <citation type="submission" date="2020-09" db="EMBL/GenBank/DDBJ databases">
        <title>Echinicola sp. CAU 1574 isolated from sand of Sido Beach.</title>
        <authorList>
            <person name="Kim W."/>
        </authorList>
    </citation>
    <scope>NUCLEOTIDE SEQUENCE [LARGE SCALE GENOMIC DNA]</scope>
    <source>
        <strain evidence="2 3">CAU 1574</strain>
    </source>
</reference>
<name>A0ABR9AEQ1_9BACT</name>
<feature type="domain" description="Lipid/polyisoprenoid-binding YceI-like" evidence="1">
    <location>
        <begin position="68"/>
        <end position="185"/>
    </location>
</feature>
<evidence type="ECO:0000259" key="1">
    <source>
        <dbReference type="Pfam" id="PF04264"/>
    </source>
</evidence>
<keyword evidence="3" id="KW-1185">Reference proteome</keyword>
<dbReference type="InterPro" id="IPR036761">
    <property type="entry name" value="TTHA0802/YceI-like_sf"/>
</dbReference>
<dbReference type="Proteomes" id="UP000647133">
    <property type="component" value="Unassembled WGS sequence"/>
</dbReference>
<evidence type="ECO:0000313" key="2">
    <source>
        <dbReference type="EMBL" id="MBD8487148.1"/>
    </source>
</evidence>
<comment type="caution">
    <text evidence="2">The sequence shown here is derived from an EMBL/GenBank/DDBJ whole genome shotgun (WGS) entry which is preliminary data.</text>
</comment>
<dbReference type="SUPFAM" id="SSF101874">
    <property type="entry name" value="YceI-like"/>
    <property type="match status" value="1"/>
</dbReference>
<accession>A0ABR9AEQ1</accession>
<dbReference type="InterPro" id="IPR007372">
    <property type="entry name" value="Lipid/polyisoprenoid-bd_YceI"/>
</dbReference>
<gene>
    <name evidence="2" type="ORF">IFO69_00170</name>
</gene>
<evidence type="ECO:0000313" key="3">
    <source>
        <dbReference type="Proteomes" id="UP000647133"/>
    </source>
</evidence>
<dbReference type="RefSeq" id="WP_192006936.1">
    <property type="nucleotide sequence ID" value="NZ_JACYTQ010000001.1"/>
</dbReference>
<protein>
    <submittedName>
        <fullName evidence="2">YceI family protein</fullName>
    </submittedName>
</protein>
<dbReference type="EMBL" id="JACYTQ010000001">
    <property type="protein sequence ID" value="MBD8487148.1"/>
    <property type="molecule type" value="Genomic_DNA"/>
</dbReference>
<proteinExistence type="predicted"/>
<sequence>MMTFYIVILTILQLLTSGEEKVVIWDVLGESTLEIKGNTNVNSFNCLSKEYKGKDKLRETTVDGTNYWDGAIKVPAEGFDCFNKMMTKDFKETIKANEFPLIEMEFVKMKKSESQSNLLSGEGIVTLANVSKRVDLTCELEEVGNGVRKLVGIKKFLFSDFGIDPPKKFLGTIRVKNELEVEFSILISVAD</sequence>
<dbReference type="Pfam" id="PF04264">
    <property type="entry name" value="YceI"/>
    <property type="match status" value="1"/>
</dbReference>